<evidence type="ECO:0000313" key="2">
    <source>
        <dbReference type="EMBL" id="PKY59043.1"/>
    </source>
</evidence>
<evidence type="ECO:0000256" key="1">
    <source>
        <dbReference type="SAM" id="MobiDB-lite"/>
    </source>
</evidence>
<feature type="region of interest" description="Disordered" evidence="1">
    <location>
        <begin position="127"/>
        <end position="175"/>
    </location>
</feature>
<name>A0A2I1HJI7_9GLOM</name>
<proteinExistence type="predicted"/>
<comment type="caution">
    <text evidence="2">The sequence shown here is derived from an EMBL/GenBank/DDBJ whole genome shotgun (WGS) entry which is preliminary data.</text>
</comment>
<organism evidence="2 3">
    <name type="scientific">Rhizophagus irregularis</name>
    <dbReference type="NCBI Taxonomy" id="588596"/>
    <lineage>
        <taxon>Eukaryota</taxon>
        <taxon>Fungi</taxon>
        <taxon>Fungi incertae sedis</taxon>
        <taxon>Mucoromycota</taxon>
        <taxon>Glomeromycotina</taxon>
        <taxon>Glomeromycetes</taxon>
        <taxon>Glomerales</taxon>
        <taxon>Glomeraceae</taxon>
        <taxon>Rhizophagus</taxon>
    </lineage>
</organism>
<accession>A0A2I1HJI7</accession>
<dbReference type="AlphaFoldDB" id="A0A2I1HJI7"/>
<sequence length="191" mass="22603">MGIIDLEDKELIKEIHKWLNGNTTWCERCEIRWMNNMFRLGENICEDCKEEDIDEIDDRIKRLKKTFEDIGIIIIEGELLRLTNIGFTDGEILDKEFIEIFQENRNESEKELKKKLDKLLKEQAGIIDSEESGEKSDNEESEENNTDDSEKIGEMLSQEEYEGWDENIENFDEDEFEGEVKNITICFNNFI</sequence>
<reference evidence="2 3" key="1">
    <citation type="submission" date="2015-10" db="EMBL/GenBank/DDBJ databases">
        <title>Genome analyses suggest a sexual origin of heterokaryosis in a supposedly ancient asexual fungus.</title>
        <authorList>
            <person name="Ropars J."/>
            <person name="Sedzielewska K."/>
            <person name="Noel J."/>
            <person name="Charron P."/>
            <person name="Farinelli L."/>
            <person name="Marton T."/>
            <person name="Kruger M."/>
            <person name="Pelin A."/>
            <person name="Brachmann A."/>
            <person name="Corradi N."/>
        </authorList>
    </citation>
    <scope>NUCLEOTIDE SEQUENCE [LARGE SCALE GENOMIC DNA]</scope>
    <source>
        <strain evidence="2 3">A4</strain>
    </source>
</reference>
<dbReference type="Proteomes" id="UP000234323">
    <property type="component" value="Unassembled WGS sequence"/>
</dbReference>
<gene>
    <name evidence="2" type="ORF">RhiirA4_481477</name>
</gene>
<dbReference type="VEuPathDB" id="FungiDB:RhiirA1_472898"/>
<evidence type="ECO:0000313" key="3">
    <source>
        <dbReference type="Proteomes" id="UP000234323"/>
    </source>
</evidence>
<keyword evidence="3" id="KW-1185">Reference proteome</keyword>
<feature type="compositionally biased region" description="Acidic residues" evidence="1">
    <location>
        <begin position="157"/>
        <end position="175"/>
    </location>
</feature>
<dbReference type="EMBL" id="LLXI01003332">
    <property type="protein sequence ID" value="PKY59043.1"/>
    <property type="molecule type" value="Genomic_DNA"/>
</dbReference>
<protein>
    <submittedName>
        <fullName evidence="2">Uncharacterized protein</fullName>
    </submittedName>
</protein>